<evidence type="ECO:0000313" key="2">
    <source>
        <dbReference type="Proteomes" id="UP000266861"/>
    </source>
</evidence>
<dbReference type="OrthoDB" id="2417901at2759"/>
<dbReference type="EMBL" id="PQFF01000171">
    <property type="protein sequence ID" value="RHZ77326.1"/>
    <property type="molecule type" value="Genomic_DNA"/>
</dbReference>
<keyword evidence="2" id="KW-1185">Reference proteome</keyword>
<comment type="caution">
    <text evidence="1">The sequence shown here is derived from an EMBL/GenBank/DDBJ whole genome shotgun (WGS) entry which is preliminary data.</text>
</comment>
<protein>
    <submittedName>
        <fullName evidence="1">Uncharacterized protein</fullName>
    </submittedName>
</protein>
<evidence type="ECO:0000313" key="1">
    <source>
        <dbReference type="EMBL" id="RHZ77326.1"/>
    </source>
</evidence>
<organism evidence="1 2">
    <name type="scientific">Diversispora epigaea</name>
    <dbReference type="NCBI Taxonomy" id="1348612"/>
    <lineage>
        <taxon>Eukaryota</taxon>
        <taxon>Fungi</taxon>
        <taxon>Fungi incertae sedis</taxon>
        <taxon>Mucoromycota</taxon>
        <taxon>Glomeromycotina</taxon>
        <taxon>Glomeromycetes</taxon>
        <taxon>Diversisporales</taxon>
        <taxon>Diversisporaceae</taxon>
        <taxon>Diversispora</taxon>
    </lineage>
</organism>
<dbReference type="Proteomes" id="UP000266861">
    <property type="component" value="Unassembled WGS sequence"/>
</dbReference>
<sequence>MDCTSEKQSVASINRKEDGFMRRHPLICTTQKKIDDDTLKLDKDQFDIIGVQIAGNELHLNLLVQDMVNVHRYYYFQSAKISVQFLDEKVVYKFIETLLLLRNLIITNLSLLYHASVIISERQKEDSTTVSTPLHDNN</sequence>
<reference evidence="1 2" key="1">
    <citation type="submission" date="2018-08" db="EMBL/GenBank/DDBJ databases">
        <title>Genome and evolution of the arbuscular mycorrhizal fungus Diversispora epigaea (formerly Glomus versiforme) and its bacterial endosymbionts.</title>
        <authorList>
            <person name="Sun X."/>
            <person name="Fei Z."/>
            <person name="Harrison M."/>
        </authorList>
    </citation>
    <scope>NUCLEOTIDE SEQUENCE [LARGE SCALE GENOMIC DNA]</scope>
    <source>
        <strain evidence="1 2">IT104</strain>
    </source>
</reference>
<dbReference type="AlphaFoldDB" id="A0A397IU63"/>
<proteinExistence type="predicted"/>
<accession>A0A397IU63</accession>
<gene>
    <name evidence="1" type="ORF">Glove_181g9</name>
</gene>
<name>A0A397IU63_9GLOM</name>